<dbReference type="Pfam" id="PF22608">
    <property type="entry name" value="DNAX_ATPase_lid"/>
    <property type="match status" value="1"/>
</dbReference>
<dbReference type="GO" id="GO:0046872">
    <property type="term" value="F:metal ion binding"/>
    <property type="evidence" value="ECO:0007669"/>
    <property type="project" value="UniProtKB-KW"/>
</dbReference>
<dbReference type="PRINTS" id="PR00300">
    <property type="entry name" value="CLPPROTEASEA"/>
</dbReference>
<keyword evidence="5" id="KW-0235">DNA replication</keyword>
<dbReference type="GO" id="GO:0006261">
    <property type="term" value="P:DNA-templated DNA replication"/>
    <property type="evidence" value="ECO:0007669"/>
    <property type="project" value="TreeGrafter"/>
</dbReference>
<dbReference type="Gene3D" id="1.10.8.60">
    <property type="match status" value="1"/>
</dbReference>
<dbReference type="InterPro" id="IPR001270">
    <property type="entry name" value="ClpA/B"/>
</dbReference>
<keyword evidence="4" id="KW-0548">Nucleotidyltransferase</keyword>
<evidence type="ECO:0000256" key="3">
    <source>
        <dbReference type="ARBA" id="ARBA00022679"/>
    </source>
</evidence>
<protein>
    <recommendedName>
        <fullName evidence="2">DNA-directed DNA polymerase</fullName>
        <ecNumber evidence="2">2.7.7.7</ecNumber>
    </recommendedName>
</protein>
<dbReference type="Gene3D" id="1.20.272.10">
    <property type="match status" value="1"/>
</dbReference>
<comment type="similarity">
    <text evidence="1">Belongs to the DnaX/STICHEL family.</text>
</comment>
<dbReference type="Proteomes" id="UP000320585">
    <property type="component" value="Chromosome"/>
</dbReference>
<evidence type="ECO:0000313" key="15">
    <source>
        <dbReference type="Proteomes" id="UP000320585"/>
    </source>
</evidence>
<keyword evidence="3" id="KW-0808">Transferase</keyword>
<dbReference type="PANTHER" id="PTHR11669">
    <property type="entry name" value="REPLICATION FACTOR C / DNA POLYMERASE III GAMMA-TAU SUBUNIT"/>
    <property type="match status" value="1"/>
</dbReference>
<dbReference type="InterPro" id="IPR003593">
    <property type="entry name" value="AAA+_ATPase"/>
</dbReference>
<dbReference type="GO" id="GO:0005524">
    <property type="term" value="F:ATP binding"/>
    <property type="evidence" value="ECO:0007669"/>
    <property type="project" value="UniProtKB-KW"/>
</dbReference>
<dbReference type="InterPro" id="IPR027417">
    <property type="entry name" value="P-loop_NTPase"/>
</dbReference>
<feature type="compositionally biased region" description="Low complexity" evidence="12">
    <location>
        <begin position="467"/>
        <end position="476"/>
    </location>
</feature>
<dbReference type="CDD" id="cd00009">
    <property type="entry name" value="AAA"/>
    <property type="match status" value="1"/>
</dbReference>
<dbReference type="InterPro" id="IPR045085">
    <property type="entry name" value="HLD_clamp_pol_III_gamma_tau"/>
</dbReference>
<evidence type="ECO:0000256" key="10">
    <source>
        <dbReference type="ARBA" id="ARBA00022932"/>
    </source>
</evidence>
<keyword evidence="10" id="KW-0239">DNA-directed DNA polymerase</keyword>
<dbReference type="InterPro" id="IPR022754">
    <property type="entry name" value="DNA_pol_III_gamma-3"/>
</dbReference>
<dbReference type="GO" id="GO:0003887">
    <property type="term" value="F:DNA-directed DNA polymerase activity"/>
    <property type="evidence" value="ECO:0007669"/>
    <property type="project" value="UniProtKB-KW"/>
</dbReference>
<evidence type="ECO:0000256" key="6">
    <source>
        <dbReference type="ARBA" id="ARBA00022723"/>
    </source>
</evidence>
<keyword evidence="9" id="KW-0067">ATP-binding</keyword>
<dbReference type="CDD" id="cd18137">
    <property type="entry name" value="HLD_clamp_pol_III_gamma_tau"/>
    <property type="match status" value="1"/>
</dbReference>
<keyword evidence="15" id="KW-1185">Reference proteome</keyword>
<name>A0A8D4UTW6_9FIRM</name>
<feature type="domain" description="AAA+ ATPase" evidence="13">
    <location>
        <begin position="37"/>
        <end position="179"/>
    </location>
</feature>
<dbReference type="NCBIfam" id="NF004046">
    <property type="entry name" value="PRK05563.1"/>
    <property type="match status" value="1"/>
</dbReference>
<evidence type="ECO:0000256" key="7">
    <source>
        <dbReference type="ARBA" id="ARBA00022741"/>
    </source>
</evidence>
<dbReference type="Pfam" id="PF12169">
    <property type="entry name" value="DNA_pol3_gamma3"/>
    <property type="match status" value="1"/>
</dbReference>
<dbReference type="SMART" id="SM00382">
    <property type="entry name" value="AAA"/>
    <property type="match status" value="1"/>
</dbReference>
<organism evidence="14 15">
    <name type="scientific">Dialister hominis</name>
    <dbReference type="NCBI Taxonomy" id="2582419"/>
    <lineage>
        <taxon>Bacteria</taxon>
        <taxon>Bacillati</taxon>
        <taxon>Bacillota</taxon>
        <taxon>Negativicutes</taxon>
        <taxon>Veillonellales</taxon>
        <taxon>Veillonellaceae</taxon>
        <taxon>Dialister</taxon>
    </lineage>
</organism>
<keyword evidence="8" id="KW-0862">Zinc</keyword>
<dbReference type="InterPro" id="IPR008921">
    <property type="entry name" value="DNA_pol3_clamp-load_cplx_C"/>
</dbReference>
<comment type="catalytic activity">
    <reaction evidence="11">
        <text>DNA(n) + a 2'-deoxyribonucleoside 5'-triphosphate = DNA(n+1) + diphosphate</text>
        <dbReference type="Rhea" id="RHEA:22508"/>
        <dbReference type="Rhea" id="RHEA-COMP:17339"/>
        <dbReference type="Rhea" id="RHEA-COMP:17340"/>
        <dbReference type="ChEBI" id="CHEBI:33019"/>
        <dbReference type="ChEBI" id="CHEBI:61560"/>
        <dbReference type="ChEBI" id="CHEBI:173112"/>
        <dbReference type="EC" id="2.7.7.7"/>
    </reaction>
</comment>
<dbReference type="InterPro" id="IPR012763">
    <property type="entry name" value="DNA_pol_III_sug/sutau_N"/>
</dbReference>
<accession>A0A8D4UTW6</accession>
<dbReference type="InterPro" id="IPR050238">
    <property type="entry name" value="DNA_Rep/Repair_Clamp_Loader"/>
</dbReference>
<reference evidence="15" key="1">
    <citation type="submission" date="2019-05" db="EMBL/GenBank/DDBJ databases">
        <title>Complete genome sequencing of Dialister sp. strain 5BBH33.</title>
        <authorList>
            <person name="Sakamoto M."/>
            <person name="Murakami T."/>
            <person name="Mori H."/>
        </authorList>
    </citation>
    <scope>NUCLEOTIDE SEQUENCE [LARGE SCALE GENOMIC DNA]</scope>
    <source>
        <strain evidence="15">5BBH33</strain>
    </source>
</reference>
<proteinExistence type="inferred from homology"/>
<sequence length="634" mass="69467">MAYQALYRQWRPQTFSDVVGQKHVSTTLQRALEQGRLAHAYLFSGPRGTGKTSMARILAKAVNCEHPHDGNPCNECRNCLEISSGSSLDVYEIDAASNRGIEEIRALKESVRTLPSACRKKVYIIDEVHMLSNEAFNALLKTLEEPPSYVLFILATTEPGKIPLTILSRCQTYDFRRISTEDISDHLMYIAGQAKFPLTEEAADLIAVRSDGGLRDALSLLDKCVSSCEGSTLDAESVQDLLGLTGKEQLISLSRHIFKGESGEALSVFYDILQSGREPASILRDLLEHFRNLMVCRIDPDTPELLAYGRLSDEIKKDAESLSEPYLDALFEALHESLQDLKWNTFPKMSAEMGILRLCRVKGSRAADSLAERVSQLEKEVESLKKIISLKNAFPAPSPASAPAPAAPLEPSFGPPPEIPPFSPPSAEEKPAEIIMPKAKPAMPASTPKETKKLGSTAKKKSSSIEPAASTPAANAPSSLIDPASYSGIWEKVLSYFKAIHRVEIYTCYRKGTLIYANNARAVITAPQQFLVIMGNNKSYQTIAAEAFQKIVGSPILLHVVLEGSGEEAETKALLAKEMESSAAPTPSGKEEPAKNEGGYKLVSKDEIAQSDLEDPSFKEALKMLPDYDIYEKD</sequence>
<evidence type="ECO:0000256" key="4">
    <source>
        <dbReference type="ARBA" id="ARBA00022695"/>
    </source>
</evidence>
<dbReference type="Pfam" id="PF13177">
    <property type="entry name" value="DNA_pol3_delta2"/>
    <property type="match status" value="1"/>
</dbReference>
<dbReference type="KEGG" id="dho:Dia5BBH33_06420"/>
<dbReference type="SUPFAM" id="SSF48019">
    <property type="entry name" value="post-AAA+ oligomerization domain-like"/>
    <property type="match status" value="1"/>
</dbReference>
<dbReference type="AlphaFoldDB" id="A0A8D4UTW6"/>
<dbReference type="PANTHER" id="PTHR11669:SF0">
    <property type="entry name" value="PROTEIN STICHEL-LIKE 2"/>
    <property type="match status" value="1"/>
</dbReference>
<dbReference type="EC" id="2.7.7.7" evidence="2"/>
<dbReference type="GeneID" id="92715861"/>
<evidence type="ECO:0000256" key="1">
    <source>
        <dbReference type="ARBA" id="ARBA00006360"/>
    </source>
</evidence>
<dbReference type="OrthoDB" id="9810148at2"/>
<evidence type="ECO:0000259" key="13">
    <source>
        <dbReference type="SMART" id="SM00382"/>
    </source>
</evidence>
<evidence type="ECO:0000256" key="5">
    <source>
        <dbReference type="ARBA" id="ARBA00022705"/>
    </source>
</evidence>
<keyword evidence="6" id="KW-0479">Metal-binding</keyword>
<evidence type="ECO:0000256" key="2">
    <source>
        <dbReference type="ARBA" id="ARBA00012417"/>
    </source>
</evidence>
<dbReference type="RefSeq" id="WP_143332377.1">
    <property type="nucleotide sequence ID" value="NZ_AP019697.1"/>
</dbReference>
<dbReference type="GO" id="GO:0003677">
    <property type="term" value="F:DNA binding"/>
    <property type="evidence" value="ECO:0007669"/>
    <property type="project" value="InterPro"/>
</dbReference>
<evidence type="ECO:0000256" key="12">
    <source>
        <dbReference type="SAM" id="MobiDB-lite"/>
    </source>
</evidence>
<dbReference type="GO" id="GO:0009360">
    <property type="term" value="C:DNA polymerase III complex"/>
    <property type="evidence" value="ECO:0007669"/>
    <property type="project" value="InterPro"/>
</dbReference>
<feature type="compositionally biased region" description="Pro residues" evidence="12">
    <location>
        <begin position="399"/>
        <end position="424"/>
    </location>
</feature>
<feature type="region of interest" description="Disordered" evidence="12">
    <location>
        <begin position="578"/>
        <end position="601"/>
    </location>
</feature>
<feature type="region of interest" description="Disordered" evidence="12">
    <location>
        <begin position="399"/>
        <end position="476"/>
    </location>
</feature>
<dbReference type="Gene3D" id="3.40.50.300">
    <property type="entry name" value="P-loop containing nucleotide triphosphate hydrolases"/>
    <property type="match status" value="1"/>
</dbReference>
<dbReference type="EMBL" id="AP019697">
    <property type="protein sequence ID" value="BBK24707.1"/>
    <property type="molecule type" value="Genomic_DNA"/>
</dbReference>
<keyword evidence="7" id="KW-0547">Nucleotide-binding</keyword>
<dbReference type="NCBIfam" id="TIGR02397">
    <property type="entry name" value="dnaX_nterm"/>
    <property type="match status" value="1"/>
</dbReference>
<dbReference type="SUPFAM" id="SSF52540">
    <property type="entry name" value="P-loop containing nucleoside triphosphate hydrolases"/>
    <property type="match status" value="1"/>
</dbReference>
<evidence type="ECO:0000256" key="8">
    <source>
        <dbReference type="ARBA" id="ARBA00022833"/>
    </source>
</evidence>
<evidence type="ECO:0000313" key="14">
    <source>
        <dbReference type="EMBL" id="BBK24707.1"/>
    </source>
</evidence>
<evidence type="ECO:0000256" key="11">
    <source>
        <dbReference type="ARBA" id="ARBA00049244"/>
    </source>
</evidence>
<gene>
    <name evidence="14" type="ORF">Dia5BBH33_06420</name>
</gene>
<evidence type="ECO:0000256" key="9">
    <source>
        <dbReference type="ARBA" id="ARBA00022840"/>
    </source>
</evidence>
<dbReference type="FunFam" id="3.40.50.300:FF:000014">
    <property type="entry name" value="DNA polymerase III subunit gamma/tau"/>
    <property type="match status" value="1"/>
</dbReference>